<evidence type="ECO:0000313" key="3">
    <source>
        <dbReference type="Proteomes" id="UP000317839"/>
    </source>
</evidence>
<reference evidence="2 3" key="1">
    <citation type="submission" date="2019-06" db="EMBL/GenBank/DDBJ databases">
        <title>Draft genome of Aliikangiella marina GYP-15.</title>
        <authorList>
            <person name="Wang G."/>
        </authorList>
    </citation>
    <scope>NUCLEOTIDE SEQUENCE [LARGE SCALE GENOMIC DNA]</scope>
    <source>
        <strain evidence="2 3">GYP-15</strain>
    </source>
</reference>
<dbReference type="RefSeq" id="WP_142942817.1">
    <property type="nucleotide sequence ID" value="NZ_VIKR01000003.1"/>
</dbReference>
<dbReference type="Proteomes" id="UP000317839">
    <property type="component" value="Unassembled WGS sequence"/>
</dbReference>
<dbReference type="EMBL" id="VIKR01000003">
    <property type="protein sequence ID" value="TQV74109.1"/>
    <property type="molecule type" value="Genomic_DNA"/>
</dbReference>
<dbReference type="AlphaFoldDB" id="A0A545TA64"/>
<name>A0A545TA64_9GAMM</name>
<dbReference type="InterPro" id="IPR056509">
    <property type="entry name" value="Imm33-like"/>
</dbReference>
<accession>A0A545TA64</accession>
<organism evidence="2 3">
    <name type="scientific">Aliikangiella marina</name>
    <dbReference type="NCBI Taxonomy" id="1712262"/>
    <lineage>
        <taxon>Bacteria</taxon>
        <taxon>Pseudomonadati</taxon>
        <taxon>Pseudomonadota</taxon>
        <taxon>Gammaproteobacteria</taxon>
        <taxon>Oceanospirillales</taxon>
        <taxon>Pleioneaceae</taxon>
        <taxon>Aliikangiella</taxon>
    </lineage>
</organism>
<keyword evidence="3" id="KW-1185">Reference proteome</keyword>
<evidence type="ECO:0000259" key="1">
    <source>
        <dbReference type="Pfam" id="PF24719"/>
    </source>
</evidence>
<dbReference type="Pfam" id="PF24719">
    <property type="entry name" value="Imm33-like"/>
    <property type="match status" value="1"/>
</dbReference>
<comment type="caution">
    <text evidence="2">The sequence shown here is derived from an EMBL/GenBank/DDBJ whole genome shotgun (WGS) entry which is preliminary data.</text>
</comment>
<evidence type="ECO:0000313" key="2">
    <source>
        <dbReference type="EMBL" id="TQV74109.1"/>
    </source>
</evidence>
<dbReference type="OrthoDB" id="7063432at2"/>
<protein>
    <recommendedName>
        <fullName evidence="1">Imm33-like domain-containing protein</fullName>
    </recommendedName>
</protein>
<sequence length="113" mass="12910">MKIRSNQTVCEWVGVVPSEPESGTKLGIALETLGKSPINGLRHKEENGTNGWYIWCGEEMSDESDFFAPLHIGHISEYLPEVKEYLSLPPGYRFLIDGKDYEDVWYDEELLNT</sequence>
<feature type="domain" description="Imm33-like" evidence="1">
    <location>
        <begin position="6"/>
        <end position="107"/>
    </location>
</feature>
<proteinExistence type="predicted"/>
<gene>
    <name evidence="2" type="ORF">FLL45_14730</name>
</gene>